<organism evidence="1 2">
    <name type="scientific">Paraburkholderia phymatum</name>
    <dbReference type="NCBI Taxonomy" id="148447"/>
    <lineage>
        <taxon>Bacteria</taxon>
        <taxon>Pseudomonadati</taxon>
        <taxon>Pseudomonadota</taxon>
        <taxon>Betaproteobacteria</taxon>
        <taxon>Burkholderiales</taxon>
        <taxon>Burkholderiaceae</taxon>
        <taxon>Paraburkholderia</taxon>
    </lineage>
</organism>
<evidence type="ECO:0000313" key="2">
    <source>
        <dbReference type="Proteomes" id="UP001558850"/>
    </source>
</evidence>
<dbReference type="Proteomes" id="UP001558850">
    <property type="component" value="Unassembled WGS sequence"/>
</dbReference>
<comment type="caution">
    <text evidence="1">The sequence shown here is derived from an EMBL/GenBank/DDBJ whole genome shotgun (WGS) entry which is preliminary data.</text>
</comment>
<keyword evidence="2" id="KW-1185">Reference proteome</keyword>
<dbReference type="EMBL" id="JBFRCH010000010">
    <property type="protein sequence ID" value="MEX3933897.1"/>
    <property type="molecule type" value="Genomic_DNA"/>
</dbReference>
<name>A0ACC6U332_9BURK</name>
<protein>
    <submittedName>
        <fullName evidence="1">ABC transporter substrate-binding protein</fullName>
    </submittedName>
</protein>
<reference evidence="1" key="1">
    <citation type="submission" date="2024-07" db="EMBL/GenBank/DDBJ databases">
        <title>A survey of Mimosa microsymbionts across Brazilian biomes reveals a high diversity of Paraburkholderia nodulating endemic species, but also that Cupriavidus is common as a symbiont of widespread species.</title>
        <authorList>
            <person name="Rouws L."/>
            <person name="Barauna A."/>
            <person name="Beukes C."/>
            <person name="Rouws J.R.C."/>
            <person name="De Faria S.M."/>
            <person name="Gross E."/>
            <person name="Bueno Dos Reis Junior F."/>
            <person name="Simon M.F."/>
            <person name="Maluk M."/>
            <person name="Odee D.W."/>
            <person name="Kenicer G."/>
            <person name="Young J.P.W."/>
            <person name="Reis V.M."/>
            <person name="Zilli J."/>
            <person name="James E.K."/>
        </authorList>
    </citation>
    <scope>NUCLEOTIDE SEQUENCE</scope>
    <source>
        <strain evidence="1">EG181B</strain>
    </source>
</reference>
<evidence type="ECO:0000313" key="1">
    <source>
        <dbReference type="EMBL" id="MEX3933897.1"/>
    </source>
</evidence>
<sequence>MDGDLIDGGRRRFVRLAAGGALAAAAPMFSPLVFAAGTRTLKIGYVSPQTGPLAPFGEADRFTIQQMQGALKNGVTIGGKVYPVSIVVKDSQSNPNRASEVANDLILKDKIDIMLVSGTPETANPVSDACELNETPCVSTVVPWQPWFFGRKGDPKKGFSYTYHFFWGLEDVIAVYTGMWQSVQTNRSVGGLFPNDGDGNAWGDAKLGFPPVLAQKGFALKDPGRFQSMTQDFSAQISAFRQSNAQIVTGVVIPPDAKNFLVQARQQGLKPKVISIGKALLFPTSIEALGDLGEGLSTEVWWSPSHPFKSSLTGQNARQVADEYERVTSKQWTQPIGFAHALFEIAIDSFKRAKDIDSNEAIRDAVASTKLDTLVGHVAWGNGPVKNVAKTPLVGGQWVRGQKHRFNLAIVNNQLAPAVPVSGPLRLIA</sequence>
<accession>A0ACC6U332</accession>
<proteinExistence type="predicted"/>
<gene>
    <name evidence="1" type="ORF">AB4Y32_19175</name>
</gene>